<feature type="compositionally biased region" description="Basic and acidic residues" evidence="1">
    <location>
        <begin position="65"/>
        <end position="74"/>
    </location>
</feature>
<evidence type="ECO:0000313" key="2">
    <source>
        <dbReference type="EMBL" id="KAK5694053.1"/>
    </source>
</evidence>
<feature type="compositionally biased region" description="Polar residues" evidence="1">
    <location>
        <begin position="47"/>
        <end position="56"/>
    </location>
</feature>
<reference evidence="2" key="1">
    <citation type="submission" date="2023-08" db="EMBL/GenBank/DDBJ databases">
        <title>Black Yeasts Isolated from many extreme environments.</title>
        <authorList>
            <person name="Coleine C."/>
            <person name="Stajich J.E."/>
            <person name="Selbmann L."/>
        </authorList>
    </citation>
    <scope>NUCLEOTIDE SEQUENCE</scope>
    <source>
        <strain evidence="2">CCFEE 5810</strain>
    </source>
</reference>
<feature type="compositionally biased region" description="Basic and acidic residues" evidence="1">
    <location>
        <begin position="32"/>
        <end position="43"/>
    </location>
</feature>
<feature type="region of interest" description="Disordered" evidence="1">
    <location>
        <begin position="109"/>
        <end position="183"/>
    </location>
</feature>
<feature type="compositionally biased region" description="Acidic residues" evidence="1">
    <location>
        <begin position="209"/>
        <end position="222"/>
    </location>
</feature>
<evidence type="ECO:0000256" key="1">
    <source>
        <dbReference type="SAM" id="MobiDB-lite"/>
    </source>
</evidence>
<proteinExistence type="predicted"/>
<protein>
    <submittedName>
        <fullName evidence="2">Uncharacterized protein</fullName>
    </submittedName>
</protein>
<organism evidence="2 3">
    <name type="scientific">Elasticomyces elasticus</name>
    <dbReference type="NCBI Taxonomy" id="574655"/>
    <lineage>
        <taxon>Eukaryota</taxon>
        <taxon>Fungi</taxon>
        <taxon>Dikarya</taxon>
        <taxon>Ascomycota</taxon>
        <taxon>Pezizomycotina</taxon>
        <taxon>Dothideomycetes</taxon>
        <taxon>Dothideomycetidae</taxon>
        <taxon>Mycosphaerellales</taxon>
        <taxon>Teratosphaeriaceae</taxon>
        <taxon>Elasticomyces</taxon>
    </lineage>
</organism>
<gene>
    <name evidence="2" type="ORF">LTR97_009672</name>
</gene>
<comment type="caution">
    <text evidence="2">The sequence shown here is derived from an EMBL/GenBank/DDBJ whole genome shotgun (WGS) entry which is preliminary data.</text>
</comment>
<sequence>MLPAWNWDSVLEKVAGTKLATQLRTHRFRQDVQRAGEAQERRARSAPSSMPTSRVVSPSRAHSHRPPDERDRLIDGPTFVLPPGSMRIRRTPFRQTVHYDVSVAPAEVRTPSDHLSVPNSEELCPNCARSPQDSAVQSPSLRSPLSSYSHTPASTSRRSSIDPRKSAVSSFGSALSGQRSDAETVASLLRRRKVRIVLPEEADSAVASDTEDDEDEAEDSEDKVEPEQEARRVLAG</sequence>
<name>A0AAN7W242_9PEZI</name>
<feature type="compositionally biased region" description="Low complexity" evidence="1">
    <location>
        <begin position="138"/>
        <end position="149"/>
    </location>
</feature>
<accession>A0AAN7W242</accession>
<evidence type="ECO:0000313" key="3">
    <source>
        <dbReference type="Proteomes" id="UP001310594"/>
    </source>
</evidence>
<feature type="region of interest" description="Disordered" evidence="1">
    <location>
        <begin position="32"/>
        <end position="85"/>
    </location>
</feature>
<dbReference type="EMBL" id="JAVRQU010000016">
    <property type="protein sequence ID" value="KAK5694053.1"/>
    <property type="molecule type" value="Genomic_DNA"/>
</dbReference>
<feature type="compositionally biased region" description="Polar residues" evidence="1">
    <location>
        <begin position="167"/>
        <end position="179"/>
    </location>
</feature>
<feature type="region of interest" description="Disordered" evidence="1">
    <location>
        <begin position="198"/>
        <end position="236"/>
    </location>
</feature>
<feature type="compositionally biased region" description="Basic and acidic residues" evidence="1">
    <location>
        <begin position="223"/>
        <end position="236"/>
    </location>
</feature>
<dbReference type="Proteomes" id="UP001310594">
    <property type="component" value="Unassembled WGS sequence"/>
</dbReference>
<dbReference type="AlphaFoldDB" id="A0AAN7W242"/>